<evidence type="ECO:0000313" key="6">
    <source>
        <dbReference type="EMBL" id="RJY07854.1"/>
    </source>
</evidence>
<comment type="caution">
    <text evidence="6">The sequence shown here is derived from an EMBL/GenBank/DDBJ whole genome shotgun (WGS) entry which is preliminary data.</text>
</comment>
<evidence type="ECO:0000256" key="4">
    <source>
        <dbReference type="ARBA" id="ARBA00023136"/>
    </source>
</evidence>
<accession>A0A3A6TCP1</accession>
<dbReference type="Pfam" id="PF05101">
    <property type="entry name" value="VirB3"/>
    <property type="match status" value="1"/>
</dbReference>
<protein>
    <recommendedName>
        <fullName evidence="8">Type IV secretion system protein VirB3</fullName>
    </recommendedName>
</protein>
<dbReference type="Proteomes" id="UP000273022">
    <property type="component" value="Unassembled WGS sequence"/>
</dbReference>
<dbReference type="EMBL" id="QYYH01000110">
    <property type="protein sequence ID" value="RJY07854.1"/>
    <property type="molecule type" value="Genomic_DNA"/>
</dbReference>
<feature type="transmembrane region" description="Helical" evidence="5">
    <location>
        <begin position="43"/>
        <end position="60"/>
    </location>
</feature>
<feature type="transmembrane region" description="Helical" evidence="5">
    <location>
        <begin position="20"/>
        <end position="37"/>
    </location>
</feature>
<keyword evidence="2 5" id="KW-0812">Transmembrane</keyword>
<evidence type="ECO:0000256" key="1">
    <source>
        <dbReference type="ARBA" id="ARBA00004370"/>
    </source>
</evidence>
<keyword evidence="3 5" id="KW-1133">Transmembrane helix</keyword>
<dbReference type="OrthoDB" id="6624477at2"/>
<dbReference type="AlphaFoldDB" id="A0A3A6TCP1"/>
<evidence type="ECO:0000313" key="7">
    <source>
        <dbReference type="Proteomes" id="UP000273022"/>
    </source>
</evidence>
<evidence type="ECO:0008006" key="8">
    <source>
        <dbReference type="Google" id="ProtNLM"/>
    </source>
</evidence>
<gene>
    <name evidence="6" type="ORF">D5R81_15075</name>
</gene>
<keyword evidence="7" id="KW-1185">Reference proteome</keyword>
<keyword evidence="4 5" id="KW-0472">Membrane</keyword>
<organism evidence="6 7">
    <name type="scientific">Parashewanella spongiae</name>
    <dbReference type="NCBI Taxonomy" id="342950"/>
    <lineage>
        <taxon>Bacteria</taxon>
        <taxon>Pseudomonadati</taxon>
        <taxon>Pseudomonadota</taxon>
        <taxon>Gammaproteobacteria</taxon>
        <taxon>Alteromonadales</taxon>
        <taxon>Shewanellaceae</taxon>
        <taxon>Parashewanella</taxon>
    </lineage>
</organism>
<name>A0A3A6TCP1_9GAMM</name>
<comment type="subcellular location">
    <subcellularLocation>
        <location evidence="1">Membrane</location>
    </subcellularLocation>
</comment>
<dbReference type="GO" id="GO:0016020">
    <property type="term" value="C:membrane"/>
    <property type="evidence" value="ECO:0007669"/>
    <property type="project" value="UniProtKB-SubCell"/>
</dbReference>
<reference evidence="6 7" key="1">
    <citation type="submission" date="2018-09" db="EMBL/GenBank/DDBJ databases">
        <title>Phylogeny of the Shewanellaceae, and recommendation for two new genera, Pseudoshewanella and Parashewanella.</title>
        <authorList>
            <person name="Wang G."/>
        </authorList>
    </citation>
    <scope>NUCLEOTIDE SEQUENCE [LARGE SCALE GENOMIC DNA]</scope>
    <source>
        <strain evidence="6 7">KCTC 22492</strain>
    </source>
</reference>
<dbReference type="RefSeq" id="WP_121854460.1">
    <property type="nucleotide sequence ID" value="NZ_CP037952.1"/>
</dbReference>
<evidence type="ECO:0000256" key="2">
    <source>
        <dbReference type="ARBA" id="ARBA00022692"/>
    </source>
</evidence>
<proteinExistence type="predicted"/>
<evidence type="ECO:0000256" key="5">
    <source>
        <dbReference type="SAM" id="Phobius"/>
    </source>
</evidence>
<dbReference type="InterPro" id="IPR007792">
    <property type="entry name" value="T4SS_VirB3/TrbD/AvhB"/>
</dbReference>
<evidence type="ECO:0000256" key="3">
    <source>
        <dbReference type="ARBA" id="ARBA00022989"/>
    </source>
</evidence>
<sequence>MNNQDPLFVAATRPAMKWGVTLDGIIVAGGLVAMVMIATKNPLTLLLYIPVHIGMYSLCLRDPRQFRLIQLWLSTKAKSLGWRHFGTATASPFANTRASERTIIKKRKLA</sequence>